<comment type="caution">
    <text evidence="1">The sequence shown here is derived from an EMBL/GenBank/DDBJ whole genome shotgun (WGS) entry which is preliminary data.</text>
</comment>
<proteinExistence type="predicted"/>
<sequence length="185" mass="19345">MDPGQRAALIGSTAVRRVTLILTTVFGLGAGLTAPAAAAPPGFPDLSAFAEADPSQHVQRSKFDTVGFTTPTLTCSWDYIDEANRHVPVQCYGQLPGLPGAVGVRCGTVYQPARSSADTYVSPVYVFSRDGDTTCARPDGFPRLAVGQKLTATNNTCAVTDGGVACIDPILNHGFVLQPAGSWVF</sequence>
<dbReference type="EMBL" id="MVHF01000004">
    <property type="protein sequence ID" value="ORA38227.1"/>
    <property type="molecule type" value="Genomic_DNA"/>
</dbReference>
<dbReference type="AlphaFoldDB" id="A0A1X0B7A9"/>
<name>A0A1X0B7A9_9MYCO</name>
<evidence type="ECO:0000313" key="2">
    <source>
        <dbReference type="Proteomes" id="UP000192448"/>
    </source>
</evidence>
<evidence type="ECO:0000313" key="1">
    <source>
        <dbReference type="EMBL" id="ORA38227.1"/>
    </source>
</evidence>
<dbReference type="RefSeq" id="WP_083161813.1">
    <property type="nucleotide sequence ID" value="NZ_MVHF01000004.1"/>
</dbReference>
<protein>
    <submittedName>
        <fullName evidence="1">Uncharacterized protein</fullName>
    </submittedName>
</protein>
<dbReference type="OrthoDB" id="4762335at2"/>
<reference evidence="1 2" key="1">
    <citation type="submission" date="2017-02" db="EMBL/GenBank/DDBJ databases">
        <title>The new phylogeny of genus Mycobacterium.</title>
        <authorList>
            <person name="Tortoli E."/>
            <person name="Trovato A."/>
            <person name="Cirillo D.M."/>
        </authorList>
    </citation>
    <scope>NUCLEOTIDE SEQUENCE [LARGE SCALE GENOMIC DNA]</scope>
    <source>
        <strain evidence="1 2">RW6</strain>
    </source>
</reference>
<dbReference type="Proteomes" id="UP000192448">
    <property type="component" value="Unassembled WGS sequence"/>
</dbReference>
<accession>A0A1X0B7A9</accession>
<keyword evidence="2" id="KW-1185">Reference proteome</keyword>
<dbReference type="STRING" id="1927124.BST13_06480"/>
<organism evidence="1 2">
    <name type="scientific">Mycobacterium aquaticum</name>
    <dbReference type="NCBI Taxonomy" id="1927124"/>
    <lineage>
        <taxon>Bacteria</taxon>
        <taxon>Bacillati</taxon>
        <taxon>Actinomycetota</taxon>
        <taxon>Actinomycetes</taxon>
        <taxon>Mycobacteriales</taxon>
        <taxon>Mycobacteriaceae</taxon>
        <taxon>Mycobacterium</taxon>
    </lineage>
</organism>
<gene>
    <name evidence="1" type="ORF">BST13_06480</name>
</gene>